<dbReference type="AlphaFoldDB" id="A0A250IP46"/>
<organism evidence="3 4">
    <name type="scientific">Melittangium boletus DSM 14713</name>
    <dbReference type="NCBI Taxonomy" id="1294270"/>
    <lineage>
        <taxon>Bacteria</taxon>
        <taxon>Pseudomonadati</taxon>
        <taxon>Myxococcota</taxon>
        <taxon>Myxococcia</taxon>
        <taxon>Myxococcales</taxon>
        <taxon>Cystobacterineae</taxon>
        <taxon>Archangiaceae</taxon>
        <taxon>Melittangium</taxon>
    </lineage>
</organism>
<dbReference type="InterPro" id="IPR051417">
    <property type="entry name" value="SDr/BOS_complex"/>
</dbReference>
<dbReference type="PANTHER" id="PTHR23303">
    <property type="entry name" value="CARBOXYPEPTIDASE REGULATORY REGION-CONTAINING"/>
    <property type="match status" value="1"/>
</dbReference>
<gene>
    <name evidence="3" type="ORF">MEBOL_006195</name>
</gene>
<name>A0A250IP46_9BACT</name>
<dbReference type="Proteomes" id="UP000217289">
    <property type="component" value="Chromosome"/>
</dbReference>
<keyword evidence="1" id="KW-0732">Signal</keyword>
<dbReference type="InterPro" id="IPR008969">
    <property type="entry name" value="CarboxyPept-like_regulatory"/>
</dbReference>
<dbReference type="SUPFAM" id="SSF49464">
    <property type="entry name" value="Carboxypeptidase regulatory domain-like"/>
    <property type="match status" value="3"/>
</dbReference>
<reference evidence="3 4" key="1">
    <citation type="submission" date="2017-06" db="EMBL/GenBank/DDBJ databases">
        <authorList>
            <person name="Kim H.J."/>
            <person name="Triplett B.A."/>
        </authorList>
    </citation>
    <scope>NUCLEOTIDE SEQUENCE [LARGE SCALE GENOMIC DNA]</scope>
    <source>
        <strain evidence="3 4">DSM 14713</strain>
    </source>
</reference>
<proteinExistence type="predicted"/>
<dbReference type="KEGG" id="mbd:MEBOL_006195"/>
<dbReference type="RefSeq" id="WP_170115624.1">
    <property type="nucleotide sequence ID" value="NZ_CP022163.1"/>
</dbReference>
<evidence type="ECO:0000256" key="2">
    <source>
        <dbReference type="SAM" id="MobiDB-lite"/>
    </source>
</evidence>
<accession>A0A250IP46</accession>
<dbReference type="InterPro" id="IPR013784">
    <property type="entry name" value="Carb-bd-like_fold"/>
</dbReference>
<protein>
    <recommendedName>
        <fullName evidence="5">Carboxypeptidase regulatory-like domain-containing protein</fullName>
    </recommendedName>
</protein>
<evidence type="ECO:0008006" key="5">
    <source>
        <dbReference type="Google" id="ProtNLM"/>
    </source>
</evidence>
<feature type="region of interest" description="Disordered" evidence="2">
    <location>
        <begin position="644"/>
        <end position="663"/>
    </location>
</feature>
<keyword evidence="4" id="KW-1185">Reference proteome</keyword>
<dbReference type="Gene3D" id="2.60.40.1120">
    <property type="entry name" value="Carboxypeptidase-like, regulatory domain"/>
    <property type="match status" value="3"/>
</dbReference>
<dbReference type="EMBL" id="CP022163">
    <property type="protein sequence ID" value="ATB32706.1"/>
    <property type="molecule type" value="Genomic_DNA"/>
</dbReference>
<feature type="compositionally biased region" description="Basic and acidic residues" evidence="2">
    <location>
        <begin position="644"/>
        <end position="656"/>
    </location>
</feature>
<evidence type="ECO:0000256" key="1">
    <source>
        <dbReference type="ARBA" id="ARBA00022729"/>
    </source>
</evidence>
<dbReference type="PANTHER" id="PTHR23303:SF14">
    <property type="entry name" value="BOS COMPLEX SUBUNIT NOMO1-RELATED"/>
    <property type="match status" value="1"/>
</dbReference>
<dbReference type="Pfam" id="PF13620">
    <property type="entry name" value="CarboxypepD_reg"/>
    <property type="match status" value="3"/>
</dbReference>
<dbReference type="GO" id="GO:0030246">
    <property type="term" value="F:carbohydrate binding"/>
    <property type="evidence" value="ECO:0007669"/>
    <property type="project" value="InterPro"/>
</dbReference>
<evidence type="ECO:0000313" key="3">
    <source>
        <dbReference type="EMBL" id="ATB32706.1"/>
    </source>
</evidence>
<evidence type="ECO:0000313" key="4">
    <source>
        <dbReference type="Proteomes" id="UP000217289"/>
    </source>
</evidence>
<dbReference type="SUPFAM" id="SSF49452">
    <property type="entry name" value="Starch-binding domain-like"/>
    <property type="match status" value="2"/>
</dbReference>
<sequence length="793" mass="84946">MRHRGWFGAALVGGLLVAAFAGWHHSAMPHDVQVKVPTPPPVSSARSVALLPALTAPPRAALSIRGTVRGARGPVAGATVLASRTVEGESLTGLPCVEGLGRMRDESTRDCVTSQRAEVLVAQRQGEAPVLAQALSTQDGAFFLDGLEAGSYALWVESPEGVGLLRDVAVGREGVEVVLGAGSRLSGSVTDEQQVPVEGARVTAVFTAHSRFFETLTDAQGRYLLGPLPRGEYVLVASHQGTMSRASPLRLHPPDVRQSLTLIAPRTLVGRVLTPEGEPAAGAEVSLGRKDDRRVLTDERGHFSFEGLTTFSYVVTAHHGGFMGTEGVSFRPSHENDTPSPLSKEITVELGTALAELEGVVRDERGQPVAEAVIKLYVRSGCVVSRYLAKTDVQGAYHLGPMPPNQVSLSVSSPDGRLFASHEETLSEGKRTLDLTLEFVPRVEGILVDARGQPVEGEHLSLLTRPGEPEWSLSDKSGPGGRFSLRAFRSGPLLLRVGPDSDDDSSNQGVWSQEVPVPAADLRVVIARRPTVEGELVDESGQPVAQALVSLWSSEASSDQELESGTTDARGRFSLVAPRPGRYRVSAELEDNSFAHATARAVEVGPEGAQVRLRFEAGHSLSGIVVDLQGRPVPGAVVGFQSEHRSGRHPHQEPEVHATTGPDGRFTFASVSGDSVVLLVETEDFLLAEPSREDVPGWMRLEPSAREVRVVLARKAMLRARLVRADGSAVTDFTVNGEEMSDEQGLLEWPIVRTGSLTLEISIDEGERSATVKRTVFVRQEVDQDLGVITLRD</sequence>